<feature type="region of interest" description="Disordered" evidence="7">
    <location>
        <begin position="1"/>
        <end position="24"/>
    </location>
</feature>
<dbReference type="InterPro" id="IPR005829">
    <property type="entry name" value="Sugar_transporter_CS"/>
</dbReference>
<accession>A0ABV9YSM1</accession>
<name>A0ABV9YSM1_9PSEU</name>
<comment type="caution">
    <text evidence="10">The sequence shown here is derived from an EMBL/GenBank/DDBJ whole genome shotgun (WGS) entry which is preliminary data.</text>
</comment>
<evidence type="ECO:0000313" key="10">
    <source>
        <dbReference type="EMBL" id="MFC5064813.1"/>
    </source>
</evidence>
<dbReference type="PANTHER" id="PTHR43045">
    <property type="entry name" value="SHIKIMATE TRANSPORTER"/>
    <property type="match status" value="1"/>
</dbReference>
<evidence type="ECO:0000256" key="6">
    <source>
        <dbReference type="ARBA" id="ARBA00023136"/>
    </source>
</evidence>
<feature type="transmembrane region" description="Helical" evidence="8">
    <location>
        <begin position="314"/>
        <end position="334"/>
    </location>
</feature>
<evidence type="ECO:0000259" key="9">
    <source>
        <dbReference type="PROSITE" id="PS50850"/>
    </source>
</evidence>
<feature type="transmembrane region" description="Helical" evidence="8">
    <location>
        <begin position="64"/>
        <end position="85"/>
    </location>
</feature>
<feature type="transmembrane region" description="Helical" evidence="8">
    <location>
        <begin position="340"/>
        <end position="364"/>
    </location>
</feature>
<keyword evidence="4 8" id="KW-0812">Transmembrane</keyword>
<feature type="transmembrane region" description="Helical" evidence="8">
    <location>
        <begin position="121"/>
        <end position="140"/>
    </location>
</feature>
<comment type="subcellular location">
    <subcellularLocation>
        <location evidence="1">Cell membrane</location>
        <topology evidence="1">Multi-pass membrane protein</topology>
    </subcellularLocation>
</comment>
<proteinExistence type="predicted"/>
<evidence type="ECO:0000256" key="8">
    <source>
        <dbReference type="SAM" id="Phobius"/>
    </source>
</evidence>
<dbReference type="SUPFAM" id="SSF103473">
    <property type="entry name" value="MFS general substrate transporter"/>
    <property type="match status" value="1"/>
</dbReference>
<reference evidence="11" key="1">
    <citation type="journal article" date="2019" name="Int. J. Syst. Evol. Microbiol.">
        <title>The Global Catalogue of Microorganisms (GCM) 10K type strain sequencing project: providing services to taxonomists for standard genome sequencing and annotation.</title>
        <authorList>
            <consortium name="The Broad Institute Genomics Platform"/>
            <consortium name="The Broad Institute Genome Sequencing Center for Infectious Disease"/>
            <person name="Wu L."/>
            <person name="Ma J."/>
        </authorList>
    </citation>
    <scope>NUCLEOTIDE SEQUENCE [LARGE SCALE GENOMIC DNA]</scope>
    <source>
        <strain evidence="11">CGMCC 4.7093</strain>
    </source>
</reference>
<feature type="transmembrane region" description="Helical" evidence="8">
    <location>
        <begin position="248"/>
        <end position="271"/>
    </location>
</feature>
<evidence type="ECO:0000256" key="4">
    <source>
        <dbReference type="ARBA" id="ARBA00022692"/>
    </source>
</evidence>
<keyword evidence="6 8" id="KW-0472">Membrane</keyword>
<feature type="transmembrane region" description="Helical" evidence="8">
    <location>
        <begin position="197"/>
        <end position="218"/>
    </location>
</feature>
<feature type="domain" description="Major facilitator superfamily (MFS) profile" evidence="9">
    <location>
        <begin position="24"/>
        <end position="430"/>
    </location>
</feature>
<dbReference type="Pfam" id="PF07690">
    <property type="entry name" value="MFS_1"/>
    <property type="match status" value="1"/>
</dbReference>
<dbReference type="InterPro" id="IPR011701">
    <property type="entry name" value="MFS"/>
</dbReference>
<dbReference type="InterPro" id="IPR036259">
    <property type="entry name" value="MFS_trans_sf"/>
</dbReference>
<feature type="transmembrane region" description="Helical" evidence="8">
    <location>
        <begin position="24"/>
        <end position="44"/>
    </location>
</feature>
<dbReference type="PROSITE" id="PS00216">
    <property type="entry name" value="SUGAR_TRANSPORT_1"/>
    <property type="match status" value="1"/>
</dbReference>
<evidence type="ECO:0000313" key="11">
    <source>
        <dbReference type="Proteomes" id="UP001595947"/>
    </source>
</evidence>
<gene>
    <name evidence="10" type="ORF">ACFPBZ_21500</name>
</gene>
<keyword evidence="11" id="KW-1185">Reference proteome</keyword>
<dbReference type="EMBL" id="JBHSIV010000027">
    <property type="protein sequence ID" value="MFC5064813.1"/>
    <property type="molecule type" value="Genomic_DNA"/>
</dbReference>
<dbReference type="Gene3D" id="1.20.1250.20">
    <property type="entry name" value="MFS general substrate transporter like domains"/>
    <property type="match status" value="2"/>
</dbReference>
<evidence type="ECO:0000256" key="3">
    <source>
        <dbReference type="ARBA" id="ARBA00022475"/>
    </source>
</evidence>
<sequence>MQLDLHQDSAPTIPRRPTRQSRRALTSGAFGATLEYFDFAIYGAMSATVFPAVFFERSDPSTALLASFATFGVGVLARPLGGMVFGYLGDRLGRRNVLLTTFMLMGLSTTAIGLIPGYAAAGFAAPALLVALRFLQGFALGGEATGVQLVTMEHAPTDRRAFYGAVLGMGSPISQVVANLILAILAGTLTEVAFQTWGWRIPFVASIVLVGVGIYVRLKVEETPLFRRQVEDEALPGPLSVVRSHGVAILRLILAFAPITLTFYLVTVYGISYMTSHGFTSSTTFTILMVANVVATGAAFVGGKLADRIGRRQVLLLGSGVTLASAVVFFPAVATTSVAVVLLVVVAASAGAQFGNAAQAALFAEAFPTHLRYTGSALGLTGVNVVFAAPTPFLCAWLVGLGGVTAVTVYWAGVIVLAMINLALLGDGRSLEGLPLTFGRRGAR</sequence>
<dbReference type="PANTHER" id="PTHR43045:SF1">
    <property type="entry name" value="SHIKIMATE TRANSPORTER"/>
    <property type="match status" value="1"/>
</dbReference>
<feature type="transmembrane region" description="Helical" evidence="8">
    <location>
        <begin position="376"/>
        <end position="399"/>
    </location>
</feature>
<evidence type="ECO:0000256" key="1">
    <source>
        <dbReference type="ARBA" id="ARBA00004651"/>
    </source>
</evidence>
<evidence type="ECO:0000256" key="2">
    <source>
        <dbReference type="ARBA" id="ARBA00022448"/>
    </source>
</evidence>
<evidence type="ECO:0000256" key="7">
    <source>
        <dbReference type="SAM" id="MobiDB-lite"/>
    </source>
</evidence>
<keyword evidence="3" id="KW-1003">Cell membrane</keyword>
<dbReference type="Proteomes" id="UP001595947">
    <property type="component" value="Unassembled WGS sequence"/>
</dbReference>
<feature type="transmembrane region" description="Helical" evidence="8">
    <location>
        <begin position="161"/>
        <end position="185"/>
    </location>
</feature>
<keyword evidence="2" id="KW-0813">Transport</keyword>
<dbReference type="InterPro" id="IPR020846">
    <property type="entry name" value="MFS_dom"/>
</dbReference>
<dbReference type="RefSeq" id="WP_378038157.1">
    <property type="nucleotide sequence ID" value="NZ_JBHSIV010000027.1"/>
</dbReference>
<feature type="transmembrane region" description="Helical" evidence="8">
    <location>
        <begin position="283"/>
        <end position="302"/>
    </location>
</feature>
<evidence type="ECO:0000256" key="5">
    <source>
        <dbReference type="ARBA" id="ARBA00022989"/>
    </source>
</evidence>
<feature type="transmembrane region" description="Helical" evidence="8">
    <location>
        <begin position="97"/>
        <end position="115"/>
    </location>
</feature>
<protein>
    <submittedName>
        <fullName evidence="10">MFS transporter</fullName>
    </submittedName>
</protein>
<keyword evidence="5 8" id="KW-1133">Transmembrane helix</keyword>
<dbReference type="PROSITE" id="PS50850">
    <property type="entry name" value="MFS"/>
    <property type="match status" value="1"/>
</dbReference>
<feature type="transmembrane region" description="Helical" evidence="8">
    <location>
        <begin position="405"/>
        <end position="425"/>
    </location>
</feature>
<organism evidence="10 11">
    <name type="scientific">Actinomycetospora atypica</name>
    <dbReference type="NCBI Taxonomy" id="1290095"/>
    <lineage>
        <taxon>Bacteria</taxon>
        <taxon>Bacillati</taxon>
        <taxon>Actinomycetota</taxon>
        <taxon>Actinomycetes</taxon>
        <taxon>Pseudonocardiales</taxon>
        <taxon>Pseudonocardiaceae</taxon>
        <taxon>Actinomycetospora</taxon>
    </lineage>
</organism>